<dbReference type="OrthoDB" id="1707128at2"/>
<dbReference type="AlphaFoldDB" id="A0A1M6S6E9"/>
<reference evidence="2 3" key="1">
    <citation type="submission" date="2016-11" db="EMBL/GenBank/DDBJ databases">
        <authorList>
            <person name="Jaros S."/>
            <person name="Januszkiewicz K."/>
            <person name="Wedrychowicz H."/>
        </authorList>
    </citation>
    <scope>NUCLEOTIDE SEQUENCE [LARGE SCALE GENOMIC DNA]</scope>
    <source>
        <strain evidence="2 3">DSM 15929</strain>
    </source>
</reference>
<name>A0A1M6S6E9_9FIRM</name>
<dbReference type="RefSeq" id="WP_073276175.1">
    <property type="nucleotide sequence ID" value="NZ_FRAC01000011.1"/>
</dbReference>
<dbReference type="EMBL" id="FRAC01000011">
    <property type="protein sequence ID" value="SHK40266.1"/>
    <property type="molecule type" value="Genomic_DNA"/>
</dbReference>
<feature type="domain" description="IrrE N-terminal-like" evidence="1">
    <location>
        <begin position="32"/>
        <end position="121"/>
    </location>
</feature>
<evidence type="ECO:0000313" key="2">
    <source>
        <dbReference type="EMBL" id="SHK40266.1"/>
    </source>
</evidence>
<evidence type="ECO:0000313" key="3">
    <source>
        <dbReference type="Proteomes" id="UP000184386"/>
    </source>
</evidence>
<dbReference type="Proteomes" id="UP000184386">
    <property type="component" value="Unassembled WGS sequence"/>
</dbReference>
<accession>A0A1M6S6E9</accession>
<gene>
    <name evidence="2" type="ORF">SAMN02745136_02426</name>
</gene>
<dbReference type="STRING" id="1121322.SAMN02745136_02426"/>
<keyword evidence="3" id="KW-1185">Reference proteome</keyword>
<organism evidence="2 3">
    <name type="scientific">Anaerocolumna jejuensis DSM 15929</name>
    <dbReference type="NCBI Taxonomy" id="1121322"/>
    <lineage>
        <taxon>Bacteria</taxon>
        <taxon>Bacillati</taxon>
        <taxon>Bacillota</taxon>
        <taxon>Clostridia</taxon>
        <taxon>Lachnospirales</taxon>
        <taxon>Lachnospiraceae</taxon>
        <taxon>Anaerocolumna</taxon>
    </lineage>
</organism>
<dbReference type="InterPro" id="IPR010359">
    <property type="entry name" value="IrrE_HExxH"/>
</dbReference>
<evidence type="ECO:0000259" key="1">
    <source>
        <dbReference type="Pfam" id="PF06114"/>
    </source>
</evidence>
<sequence length="153" mass="17600">MTYEDLKTKYDYLYVKEMNLYEVEGLKGLYVDGCIAIDKNLTSIEKGCVLSEEIGHHLTSAGDILDQTNTANRKQEYRARLAAYDIQVGLEGIIRSYEAGCRDVYTMAEYLEVTEDYLEEALAAYERKYGVYVACRNYIIYFSPCLGVLKRFD</sequence>
<protein>
    <recommendedName>
        <fullName evidence="1">IrrE N-terminal-like domain-containing protein</fullName>
    </recommendedName>
</protein>
<proteinExistence type="predicted"/>
<dbReference type="Pfam" id="PF06114">
    <property type="entry name" value="Peptidase_M78"/>
    <property type="match status" value="1"/>
</dbReference>